<dbReference type="InterPro" id="IPR016217">
    <property type="entry name" value="N_fixation_NifU"/>
</dbReference>
<keyword evidence="4 10" id="KW-0479">Metal-binding</keyword>
<dbReference type="GO" id="GO:0051537">
    <property type="term" value="F:2 iron, 2 sulfur cluster binding"/>
    <property type="evidence" value="ECO:0007669"/>
    <property type="project" value="UniProtKB-KW"/>
</dbReference>
<dbReference type="InterPro" id="IPR007419">
    <property type="entry name" value="BFD-like_2Fe2S-bd_dom"/>
</dbReference>
<feature type="binding site" evidence="10">
    <location>
        <position position="174"/>
    </location>
    <ligand>
        <name>[2Fe-2S] cluster</name>
        <dbReference type="ChEBI" id="CHEBI:190135"/>
    </ligand>
</feature>
<reference evidence="14 15" key="1">
    <citation type="submission" date="2020-01" db="EMBL/GenBank/DDBJ databases">
        <title>Ponticoccus aerotolerans gen. nov., sp. nov., an anaerobic bacterium and proposal of Ponticoccusceae fam. nov., Ponticoccusles ord. nov. and Ponticoccuse classis nov. in the phylum Kiritimatiellaeota.</title>
        <authorList>
            <person name="Zhou L.Y."/>
            <person name="Du Z.J."/>
        </authorList>
    </citation>
    <scope>NUCLEOTIDE SEQUENCE [LARGE SCALE GENOMIC DNA]</scope>
    <source>
        <strain evidence="14 15">S-5007</strain>
    </source>
</reference>
<name>A0A6P1MET1_9BACT</name>
<evidence type="ECO:0000256" key="7">
    <source>
        <dbReference type="ARBA" id="ARBA00023231"/>
    </source>
</evidence>
<evidence type="ECO:0000256" key="10">
    <source>
        <dbReference type="PIRSR" id="PIRSR000375-1"/>
    </source>
</evidence>
<feature type="binding site" evidence="10">
    <location>
        <position position="171"/>
    </location>
    <ligand>
        <name>[2Fe-2S] cluster</name>
        <dbReference type="ChEBI" id="CHEBI:190135"/>
    </ligand>
</feature>
<dbReference type="InterPro" id="IPR041854">
    <property type="entry name" value="BFD-like_2Fe2S-bd_dom_sf"/>
</dbReference>
<dbReference type="InterPro" id="IPR010238">
    <property type="entry name" value="NIF_FeS_clus_asmbl_NifU"/>
</dbReference>
<sequence>MWDYTDKVNEHFRNPHNVGKVENPDGEGQVGSLACGDALKLMFKLDDEGRISEAKFQTFGCASAIASSSALTDMIIGKTLEEAEKITNKDIADYLGGLPKQKVHCSVMGREALEAAIYNYRTGKTWSKEIEGEVVCHCFGVTDKEIEEAIRNNDAQTVEDLTDTCKAGGGCGNCIPELEAILKRVTAEMEAEKNKPVQMPMTNLQKIHLIEDVIDREVRPALRQDGGDLELIDVAGDIVTVRFRGACSGCVVSAITLKDVVEARLKENVSEDITVEEIK</sequence>
<dbReference type="SUPFAM" id="SSF82649">
    <property type="entry name" value="SufE/NifU"/>
    <property type="match status" value="1"/>
</dbReference>
<dbReference type="Gene3D" id="3.30.300.130">
    <property type="entry name" value="Fe-S cluster assembly (FSCA)"/>
    <property type="match status" value="1"/>
</dbReference>
<keyword evidence="5 10" id="KW-0408">Iron</keyword>
<dbReference type="InterPro" id="IPR002871">
    <property type="entry name" value="NIF_FeS_clus_asmbl_NifU_N"/>
</dbReference>
<evidence type="ECO:0000256" key="4">
    <source>
        <dbReference type="ARBA" id="ARBA00022723"/>
    </source>
</evidence>
<evidence type="ECO:0000256" key="9">
    <source>
        <dbReference type="PIRNR" id="PIRNR000375"/>
    </source>
</evidence>
<evidence type="ECO:0000256" key="1">
    <source>
        <dbReference type="ARBA" id="ARBA00006420"/>
    </source>
</evidence>
<evidence type="ECO:0000256" key="5">
    <source>
        <dbReference type="ARBA" id="ARBA00023004"/>
    </source>
</evidence>
<dbReference type="Pfam" id="PF04324">
    <property type="entry name" value="Fer2_BFD"/>
    <property type="match status" value="1"/>
</dbReference>
<keyword evidence="7 9" id="KW-0535">Nitrogen fixation</keyword>
<keyword evidence="15" id="KW-1185">Reference proteome</keyword>
<dbReference type="Gene3D" id="3.90.1010.10">
    <property type="match status" value="1"/>
</dbReference>
<dbReference type="KEGG" id="taer:GT409_14180"/>
<feature type="binding site" evidence="10">
    <location>
        <position position="61"/>
    </location>
    <ligand>
        <name>Fe cation</name>
        <dbReference type="ChEBI" id="CHEBI:24875"/>
    </ligand>
</feature>
<evidence type="ECO:0000313" key="15">
    <source>
        <dbReference type="Proteomes" id="UP000464954"/>
    </source>
</evidence>
<organism evidence="14 15">
    <name type="scientific">Tichowtungia aerotolerans</name>
    <dbReference type="NCBI Taxonomy" id="2697043"/>
    <lineage>
        <taxon>Bacteria</taxon>
        <taxon>Pseudomonadati</taxon>
        <taxon>Kiritimatiellota</taxon>
        <taxon>Tichowtungiia</taxon>
        <taxon>Tichowtungiales</taxon>
        <taxon>Tichowtungiaceae</taxon>
        <taxon>Tichowtungia</taxon>
    </lineage>
</organism>
<evidence type="ECO:0000259" key="13">
    <source>
        <dbReference type="Pfam" id="PF04324"/>
    </source>
</evidence>
<feature type="domain" description="NIF system FeS cluster assembly NifU C-terminal" evidence="11">
    <location>
        <begin position="210"/>
        <end position="276"/>
    </location>
</feature>
<dbReference type="RefSeq" id="WP_160629712.1">
    <property type="nucleotide sequence ID" value="NZ_CP047593.1"/>
</dbReference>
<feature type="binding site" evidence="10">
    <location>
        <position position="105"/>
    </location>
    <ligand>
        <name>Fe cation</name>
        <dbReference type="ChEBI" id="CHEBI:24875"/>
    </ligand>
</feature>
<comment type="similarity">
    <text evidence="1 9">Belongs to the NifU family.</text>
</comment>
<dbReference type="EMBL" id="CP047593">
    <property type="protein sequence ID" value="QHI70538.1"/>
    <property type="molecule type" value="Genomic_DNA"/>
</dbReference>
<evidence type="ECO:0000256" key="6">
    <source>
        <dbReference type="ARBA" id="ARBA00023014"/>
    </source>
</evidence>
<evidence type="ECO:0000259" key="11">
    <source>
        <dbReference type="Pfam" id="PF01106"/>
    </source>
</evidence>
<feature type="binding site" evidence="10">
    <location>
        <position position="136"/>
    </location>
    <ligand>
        <name>[2Fe-2S] cluster</name>
        <dbReference type="ChEBI" id="CHEBI:190135"/>
    </ligand>
</feature>
<dbReference type="GO" id="GO:0016226">
    <property type="term" value="P:iron-sulfur cluster assembly"/>
    <property type="evidence" value="ECO:0007669"/>
    <property type="project" value="InterPro"/>
</dbReference>
<evidence type="ECO:0000256" key="3">
    <source>
        <dbReference type="ARBA" id="ARBA00022714"/>
    </source>
</evidence>
<dbReference type="Proteomes" id="UP000464954">
    <property type="component" value="Chromosome"/>
</dbReference>
<dbReference type="AlphaFoldDB" id="A0A6P1MET1"/>
<proteinExistence type="inferred from homology"/>
<comment type="cofactor">
    <cofactor evidence="10">
        <name>Fe cation</name>
        <dbReference type="ChEBI" id="CHEBI:24875"/>
    </cofactor>
    <text evidence="10">Binds 1 Fe cation per subunit.</text>
</comment>
<dbReference type="Pfam" id="PF01106">
    <property type="entry name" value="NifU"/>
    <property type="match status" value="1"/>
</dbReference>
<keyword evidence="3 10" id="KW-0001">2Fe-2S</keyword>
<dbReference type="Pfam" id="PF01592">
    <property type="entry name" value="NifU_N"/>
    <property type="match status" value="1"/>
</dbReference>
<dbReference type="InterPro" id="IPR001075">
    <property type="entry name" value="NIF_FeS_clus_asmbl_NifU_C"/>
</dbReference>
<feature type="domain" description="NIF system FeS cluster assembly NifU N-terminal" evidence="12">
    <location>
        <begin position="4"/>
        <end position="122"/>
    </location>
</feature>
<gene>
    <name evidence="14" type="primary">nifU</name>
    <name evidence="14" type="ORF">GT409_14180</name>
</gene>
<protein>
    <recommendedName>
        <fullName evidence="2 9">Nitrogen fixation protein NifU</fullName>
    </recommendedName>
</protein>
<dbReference type="NCBIfam" id="TIGR02000">
    <property type="entry name" value="NifU_proper"/>
    <property type="match status" value="1"/>
</dbReference>
<dbReference type="GO" id="GO:0005506">
    <property type="term" value="F:iron ion binding"/>
    <property type="evidence" value="ECO:0007669"/>
    <property type="project" value="InterPro"/>
</dbReference>
<feature type="binding site" evidence="10">
    <location>
        <position position="35"/>
    </location>
    <ligand>
        <name>Fe cation</name>
        <dbReference type="ChEBI" id="CHEBI:24875"/>
    </ligand>
</feature>
<dbReference type="SUPFAM" id="SSF117916">
    <property type="entry name" value="Fe-S cluster assembly (FSCA) domain-like"/>
    <property type="match status" value="1"/>
</dbReference>
<evidence type="ECO:0000256" key="2">
    <source>
        <dbReference type="ARBA" id="ARBA00015278"/>
    </source>
</evidence>
<comment type="cofactor">
    <cofactor evidence="10">
        <name>[2Fe-2S] cluster</name>
        <dbReference type="ChEBI" id="CHEBI:190135"/>
    </cofactor>
    <text evidence="10">Binds 1 [2Fe-2S] cluster per subunit.</text>
</comment>
<dbReference type="InterPro" id="IPR034904">
    <property type="entry name" value="FSCA_dom_sf"/>
</dbReference>
<feature type="domain" description="BFD-like [2Fe-2S]-binding" evidence="13">
    <location>
        <begin position="134"/>
        <end position="183"/>
    </location>
</feature>
<keyword evidence="6 10" id="KW-0411">Iron-sulfur</keyword>
<dbReference type="Gene3D" id="1.10.10.1100">
    <property type="entry name" value="BFD-like [2Fe-2S]-binding domain"/>
    <property type="match status" value="1"/>
</dbReference>
<evidence type="ECO:0000259" key="12">
    <source>
        <dbReference type="Pfam" id="PF01592"/>
    </source>
</evidence>
<evidence type="ECO:0000313" key="14">
    <source>
        <dbReference type="EMBL" id="QHI70538.1"/>
    </source>
</evidence>
<comment type="cofactor">
    <cofactor evidence="8">
        <name>[2Fe-2S] cluster</name>
        <dbReference type="ChEBI" id="CHEBI:190135"/>
    </cofactor>
</comment>
<comment type="function">
    <text evidence="9">May be involved in the formation or repair of [Fe-S] clusters present in iron-sulfur proteins.</text>
</comment>
<feature type="binding site" evidence="10">
    <location>
        <position position="138"/>
    </location>
    <ligand>
        <name>[2Fe-2S] cluster</name>
        <dbReference type="ChEBI" id="CHEBI:190135"/>
    </ligand>
</feature>
<dbReference type="PIRSF" id="PIRSF000375">
    <property type="entry name" value="NifU"/>
    <property type="match status" value="1"/>
</dbReference>
<dbReference type="CDD" id="cd06664">
    <property type="entry name" value="IscU_like"/>
    <property type="match status" value="1"/>
</dbReference>
<evidence type="ECO:0000256" key="8">
    <source>
        <dbReference type="ARBA" id="ARBA00034078"/>
    </source>
</evidence>
<accession>A0A6P1MET1</accession>
<dbReference type="PANTHER" id="PTHR10093">
    <property type="entry name" value="IRON-SULFUR CLUSTER ASSEMBLY ENZYME NIFU HOMOLOG"/>
    <property type="match status" value="1"/>
</dbReference>